<reference evidence="2 3" key="1">
    <citation type="submission" date="2015-07" db="EMBL/GenBank/DDBJ databases">
        <title>Draft genome of Bellilinea caldifistulae DSM 17877.</title>
        <authorList>
            <person name="Hemp J."/>
            <person name="Ward L.M."/>
            <person name="Pace L.A."/>
            <person name="Fischer W.W."/>
        </authorList>
    </citation>
    <scope>NUCLEOTIDE SEQUENCE [LARGE SCALE GENOMIC DNA]</scope>
    <source>
        <strain evidence="2 3">GOMI-1</strain>
    </source>
</reference>
<evidence type="ECO:0000313" key="3">
    <source>
        <dbReference type="Proteomes" id="UP000050514"/>
    </source>
</evidence>
<dbReference type="AlphaFoldDB" id="A0A0P6XR52"/>
<feature type="coiled-coil region" evidence="1">
    <location>
        <begin position="700"/>
        <end position="727"/>
    </location>
</feature>
<comment type="caution">
    <text evidence="2">The sequence shown here is derived from an EMBL/GenBank/DDBJ whole genome shotgun (WGS) entry which is preliminary data.</text>
</comment>
<accession>A0A0P6XR52</accession>
<dbReference type="InterPro" id="IPR047679">
    <property type="entry name" value="BREX_BrxC"/>
</dbReference>
<organism evidence="2 3">
    <name type="scientific">Bellilinea caldifistulae</name>
    <dbReference type="NCBI Taxonomy" id="360411"/>
    <lineage>
        <taxon>Bacteria</taxon>
        <taxon>Bacillati</taxon>
        <taxon>Chloroflexota</taxon>
        <taxon>Anaerolineae</taxon>
        <taxon>Anaerolineales</taxon>
        <taxon>Anaerolineaceae</taxon>
        <taxon>Bellilinea</taxon>
    </lineage>
</organism>
<evidence type="ECO:0000313" key="2">
    <source>
        <dbReference type="EMBL" id="KPL77742.1"/>
    </source>
</evidence>
<dbReference type="Proteomes" id="UP000050514">
    <property type="component" value="Unassembled WGS sequence"/>
</dbReference>
<dbReference type="NCBIfam" id="NF033441">
    <property type="entry name" value="BREX_BrxC"/>
    <property type="match status" value="1"/>
</dbReference>
<name>A0A0P6XR52_9CHLR</name>
<dbReference type="RefSeq" id="WP_061914283.1">
    <property type="nucleotide sequence ID" value="NZ_DF967971.1"/>
</dbReference>
<protein>
    <recommendedName>
        <fullName evidence="4">BREX system P-loop protein BrxC</fullName>
    </recommendedName>
</protein>
<keyword evidence="1" id="KW-0175">Coiled coil</keyword>
<dbReference type="EMBL" id="LGHJ01000008">
    <property type="protein sequence ID" value="KPL77742.1"/>
    <property type="molecule type" value="Genomic_DNA"/>
</dbReference>
<dbReference type="STRING" id="360411.AC812_02525"/>
<evidence type="ECO:0000256" key="1">
    <source>
        <dbReference type="SAM" id="Coils"/>
    </source>
</evidence>
<dbReference type="InterPro" id="IPR027417">
    <property type="entry name" value="P-loop_NTPase"/>
</dbReference>
<dbReference type="SUPFAM" id="SSF52540">
    <property type="entry name" value="P-loop containing nucleoside triphosphate hydrolases"/>
    <property type="match status" value="1"/>
</dbReference>
<evidence type="ECO:0008006" key="4">
    <source>
        <dbReference type="Google" id="ProtNLM"/>
    </source>
</evidence>
<dbReference type="PATRIC" id="fig|360411.5.peg.874"/>
<sequence length="1241" mass="139853">MSNERMKIRDVIARDLSRRIEPAVKVYDRANLLEDLKQFVITDALARELRKFLDNFTYSLEQRIKTGDGGDGMAVWIAGFFGSGKSHLAKVLGNLLANEVVDLENQKTAIDIFQVHLDDPTLYLSSDLKAALSEVKNKAWCQTLAFEIKSRLDQANPESVTESCLRTFYESQNLAPTIWLARLERKLQSEGLYDAFLEAYRQQTGRPWQADRPEHGFYGDEIAEALAKAMDKPIASARETIATYQRDHNRVTPELLAKEITAYLESYAPKVKSREPHLIFVIDEMGQFIGDSNDRIEELRAIVEQCGVQGRGRIWFICTSQEALDQVVERTGLKLSSLGKLDARFSTKITLTGEDVRRVVQERLLRKREANLGAVDELYKEGQLADLSRLQIERELAVLSRESFRASYPFLPYMVPLVQELFNAMRGFKLSGTERSMIGVVQGVLIRLAEDPLGILAPLDLIFDQVTDELSSSDYLGTTGIKLIRETDQQIPGTPIPPSRVLKALWLISRVEWVPRTPETIARLLASEIDVDLAKLRDDVRTTLDRLQKAGLVARDEATEQYRYLSEKERGVEEDIIDKIRDYGVGVAKRKATELLKERVLTRSKLGDFKIQLGSTGIIPFSLSLDGEPINTGGEILVELSSPLSAPKVEEIELENLGKGVRGKVIWWVAAGESSLVEKLKRLEALEKVPQLPKWRNDRSDETVRVLKEKEKERAALENHIVGLLESCLRRGVAYYSGDRAELDGSKELKAIAQEFVGVVAGNLYERFKDADKAFDEKNIARYLDAKAKNLARLDPALDLFDAQDHLMRSAPLVEAIFDELKRREDEGLDLDGKAILESFERIPFGWPEALVRLTLAAMLRGGAVHLQPADSDQPIYDVSDPRAEEAFTKPTKFKKTRFYPTVGGLKPDEMKQAKDGLIALGEVGLPDTAHGLAERIRELGQKMTTQANAIRVRVRDLKLPLPETYQRVEPVTAQALAQRDPVACVRRFIEDQEGWKGVAAFLKTYETFVEQGRDRAYLTYVAALDYARSTPAVFEGEAGKKARENLEDFDAIVGVKDIMTKWKQLQEAALAVLDRYRQVYQAAYASCDQAIAALKSEIEAAEAFTRLGLSRQRAILDEYFGANALLALPAIDDLKTADKLLAASEKRKVSELEALRMAIPGYRKAIFDRCEREWQAQREAQKKVGDGGEKPEQKVHRLSLREKLTGRRFVRRDEFDAFWQSIGAEIQAKLDEGYEVVVEA</sequence>
<gene>
    <name evidence="2" type="ORF">AC812_02525</name>
</gene>
<proteinExistence type="predicted"/>
<keyword evidence="3" id="KW-1185">Reference proteome</keyword>